<dbReference type="SMART" id="SM00670">
    <property type="entry name" value="PINc"/>
    <property type="match status" value="1"/>
</dbReference>
<name>A0A3N4KZP7_9PEZI</name>
<feature type="domain" description="PIN" evidence="1">
    <location>
        <begin position="126"/>
        <end position="246"/>
    </location>
</feature>
<dbReference type="AlphaFoldDB" id="A0A3N4KZP7"/>
<gene>
    <name evidence="2" type="ORF">P167DRAFT_563582</name>
</gene>
<dbReference type="Proteomes" id="UP000277580">
    <property type="component" value="Unassembled WGS sequence"/>
</dbReference>
<evidence type="ECO:0000313" key="3">
    <source>
        <dbReference type="Proteomes" id="UP000277580"/>
    </source>
</evidence>
<dbReference type="GO" id="GO:0005634">
    <property type="term" value="C:nucleus"/>
    <property type="evidence" value="ECO:0007669"/>
    <property type="project" value="TreeGrafter"/>
</dbReference>
<dbReference type="PANTHER" id="PTHR16161">
    <property type="entry name" value="TRANSCRIPTIONAL PROTEIN SWT1"/>
    <property type="match status" value="1"/>
</dbReference>
<proteinExistence type="predicted"/>
<dbReference type="PANTHER" id="PTHR16161:SF0">
    <property type="entry name" value="TRANSCRIPTIONAL PROTEIN SWT1"/>
    <property type="match status" value="1"/>
</dbReference>
<dbReference type="InParanoid" id="A0A3N4KZP7"/>
<reference evidence="2 3" key="1">
    <citation type="journal article" date="2018" name="Nat. Ecol. Evol.">
        <title>Pezizomycetes genomes reveal the molecular basis of ectomycorrhizal truffle lifestyle.</title>
        <authorList>
            <person name="Murat C."/>
            <person name="Payen T."/>
            <person name="Noel B."/>
            <person name="Kuo A."/>
            <person name="Morin E."/>
            <person name="Chen J."/>
            <person name="Kohler A."/>
            <person name="Krizsan K."/>
            <person name="Balestrini R."/>
            <person name="Da Silva C."/>
            <person name="Montanini B."/>
            <person name="Hainaut M."/>
            <person name="Levati E."/>
            <person name="Barry K.W."/>
            <person name="Belfiori B."/>
            <person name="Cichocki N."/>
            <person name="Clum A."/>
            <person name="Dockter R.B."/>
            <person name="Fauchery L."/>
            <person name="Guy J."/>
            <person name="Iotti M."/>
            <person name="Le Tacon F."/>
            <person name="Lindquist E.A."/>
            <person name="Lipzen A."/>
            <person name="Malagnac F."/>
            <person name="Mello A."/>
            <person name="Molinier V."/>
            <person name="Miyauchi S."/>
            <person name="Poulain J."/>
            <person name="Riccioni C."/>
            <person name="Rubini A."/>
            <person name="Sitrit Y."/>
            <person name="Splivallo R."/>
            <person name="Traeger S."/>
            <person name="Wang M."/>
            <person name="Zifcakova L."/>
            <person name="Wipf D."/>
            <person name="Zambonelli A."/>
            <person name="Paolocci F."/>
            <person name="Nowrousian M."/>
            <person name="Ottonello S."/>
            <person name="Baldrian P."/>
            <person name="Spatafora J.W."/>
            <person name="Henrissat B."/>
            <person name="Nagy L.G."/>
            <person name="Aury J.M."/>
            <person name="Wincker P."/>
            <person name="Grigoriev I.V."/>
            <person name="Bonfante P."/>
            <person name="Martin F.M."/>
        </authorList>
    </citation>
    <scope>NUCLEOTIDE SEQUENCE [LARGE SCALE GENOMIC DNA]</scope>
    <source>
        <strain evidence="2 3">CCBAS932</strain>
    </source>
</reference>
<protein>
    <recommendedName>
        <fullName evidence="1">PIN domain-containing protein</fullName>
    </recommendedName>
</protein>
<keyword evidence="3" id="KW-1185">Reference proteome</keyword>
<evidence type="ECO:0000313" key="2">
    <source>
        <dbReference type="EMBL" id="RPB14889.1"/>
    </source>
</evidence>
<dbReference type="InterPro" id="IPR002716">
    <property type="entry name" value="PIN_dom"/>
</dbReference>
<dbReference type="OrthoDB" id="2017974at2759"/>
<dbReference type="GO" id="GO:0004540">
    <property type="term" value="F:RNA nuclease activity"/>
    <property type="evidence" value="ECO:0007669"/>
    <property type="project" value="UniProtKB-ARBA"/>
</dbReference>
<dbReference type="STRING" id="1392247.A0A3N4KZP7"/>
<organism evidence="2 3">
    <name type="scientific">Morchella conica CCBAS932</name>
    <dbReference type="NCBI Taxonomy" id="1392247"/>
    <lineage>
        <taxon>Eukaryota</taxon>
        <taxon>Fungi</taxon>
        <taxon>Dikarya</taxon>
        <taxon>Ascomycota</taxon>
        <taxon>Pezizomycotina</taxon>
        <taxon>Pezizomycetes</taxon>
        <taxon>Pezizales</taxon>
        <taxon>Morchellaceae</taxon>
        <taxon>Morchella</taxon>
    </lineage>
</organism>
<sequence length="574" mass="64995">MNLSASRWAPAGDEMRNIPSSAVFRNGQTSLLITQEPANGPGNFDNDYDMEDMHLDSGATDDYAFDTTIDYDGDVVMVDLNDPGIIKMVTELTRNERQAENMREYVDLKPGLRPSVSKSRISRPSCLLIIDTSFIISHLQLVDNLVRSHHRWKNVVVMPWATIQELDGLKKSLHAQKGVDLGKLARNAINWAFGMFTKLDPGVWGQTKEECEDSYVRGDAAILECCRYFKNSHETVLLSNDKNLCVQAMIHNIKTVSIVGEILTAETILTRILGNSINPTEIKETAVSSRGPSRLNSGYSSVSDYTTYNREDRQASMRHTHISTPVYTKPVYRVTGTDRDMNEPCFYQGIGRSQSGDITRNIPPKRAMGNGLEASIYATTATSAQKPQYHSKPDNISRRLLRTSNSFLGLPRNDENKVQVKRNLNSFLQRVSAELVATLVPLLKQCVQSKLVGTAEFTLEALNCHPEEQVRNIIDLERFFHTYWASVFREYLPAYYGHAFKNGDLNRRLSEWIQWAETTGSNSTGPKSKEVKKWIDEWDFIWKRIIFTAEETHVNIETADRWRTALLDVGLVAE</sequence>
<accession>A0A3N4KZP7</accession>
<dbReference type="InterPro" id="IPR052626">
    <property type="entry name" value="SWT1_Regulator"/>
</dbReference>
<dbReference type="Pfam" id="PF13638">
    <property type="entry name" value="PIN_4"/>
    <property type="match status" value="1"/>
</dbReference>
<dbReference type="EMBL" id="ML119116">
    <property type="protein sequence ID" value="RPB14889.1"/>
    <property type="molecule type" value="Genomic_DNA"/>
</dbReference>
<dbReference type="Gene3D" id="3.40.50.1010">
    <property type="entry name" value="5'-nuclease"/>
    <property type="match status" value="1"/>
</dbReference>
<dbReference type="InterPro" id="IPR029060">
    <property type="entry name" value="PIN-like_dom_sf"/>
</dbReference>
<dbReference type="CDD" id="cd18727">
    <property type="entry name" value="PIN_Swt1-like"/>
    <property type="match status" value="1"/>
</dbReference>
<dbReference type="SUPFAM" id="SSF88723">
    <property type="entry name" value="PIN domain-like"/>
    <property type="match status" value="1"/>
</dbReference>
<evidence type="ECO:0000259" key="1">
    <source>
        <dbReference type="SMART" id="SM00670"/>
    </source>
</evidence>